<dbReference type="PROSITE" id="PS00211">
    <property type="entry name" value="ABC_TRANSPORTER_1"/>
    <property type="match status" value="2"/>
</dbReference>
<feature type="domain" description="HTH marR-type" evidence="13">
    <location>
        <begin position="1"/>
        <end position="130"/>
    </location>
</feature>
<feature type="transmembrane region" description="Helical" evidence="10">
    <location>
        <begin position="783"/>
        <end position="800"/>
    </location>
</feature>
<keyword evidence="5" id="KW-0547">Nucleotide-binding</keyword>
<dbReference type="Gene3D" id="1.20.1560.10">
    <property type="entry name" value="ABC transporter type 1, transmembrane domain"/>
    <property type="match status" value="2"/>
</dbReference>
<evidence type="ECO:0000256" key="7">
    <source>
        <dbReference type="ARBA" id="ARBA00022989"/>
    </source>
</evidence>
<reference evidence="14" key="2">
    <citation type="submission" date="2020-02" db="EMBL/GenBank/DDBJ databases">
        <authorList>
            <person name="Studholme D.J."/>
        </authorList>
    </citation>
    <scope>NUCLEOTIDE SEQUENCE</scope>
    <source>
        <strain evidence="14">00238/432</strain>
    </source>
</reference>
<feature type="transmembrane region" description="Helical" evidence="10">
    <location>
        <begin position="220"/>
        <end position="238"/>
    </location>
</feature>
<dbReference type="GO" id="GO:0005524">
    <property type="term" value="F:ATP binding"/>
    <property type="evidence" value="ECO:0007669"/>
    <property type="project" value="UniProtKB-KW"/>
</dbReference>
<name>A0A8J4SM56_9STRA</name>
<evidence type="ECO:0000256" key="8">
    <source>
        <dbReference type="ARBA" id="ARBA00023136"/>
    </source>
</evidence>
<dbReference type="InterPro" id="IPR003593">
    <property type="entry name" value="AAA+_ATPase"/>
</dbReference>
<feature type="transmembrane region" description="Helical" evidence="10">
    <location>
        <begin position="244"/>
        <end position="268"/>
    </location>
</feature>
<dbReference type="GO" id="GO:0015421">
    <property type="term" value="F:ABC-type oligopeptide transporter activity"/>
    <property type="evidence" value="ECO:0007669"/>
    <property type="project" value="TreeGrafter"/>
</dbReference>
<dbReference type="EMBL" id="AOFI03000030">
    <property type="protein sequence ID" value="KAF4323862.1"/>
    <property type="molecule type" value="Genomic_DNA"/>
</dbReference>
<dbReference type="SUPFAM" id="SSF52540">
    <property type="entry name" value="P-loop containing nucleoside triphosphate hydrolases"/>
    <property type="match status" value="2"/>
</dbReference>
<evidence type="ECO:0000256" key="1">
    <source>
        <dbReference type="ARBA" id="ARBA00004651"/>
    </source>
</evidence>
<feature type="domain" description="ABC transmembrane type-1" evidence="12">
    <location>
        <begin position="162"/>
        <end position="385"/>
    </location>
</feature>
<dbReference type="PANTHER" id="PTHR43394:SF1">
    <property type="entry name" value="ATP-BINDING CASSETTE SUB-FAMILY B MEMBER 10, MITOCHONDRIAL"/>
    <property type="match status" value="1"/>
</dbReference>
<dbReference type="Gene3D" id="1.10.10.10">
    <property type="entry name" value="Winged helix-like DNA-binding domain superfamily/Winged helix DNA-binding domain"/>
    <property type="match status" value="1"/>
</dbReference>
<dbReference type="PRINTS" id="PR00598">
    <property type="entry name" value="HTHMARR"/>
</dbReference>
<keyword evidence="4 10" id="KW-0812">Transmembrane</keyword>
<dbReference type="InterPro" id="IPR000835">
    <property type="entry name" value="HTH_MarR-typ"/>
</dbReference>
<dbReference type="PROSITE" id="PS50929">
    <property type="entry name" value="ABC_TM1F"/>
    <property type="match status" value="2"/>
</dbReference>
<feature type="transmembrane region" description="Helical" evidence="10">
    <location>
        <begin position="900"/>
        <end position="927"/>
    </location>
</feature>
<dbReference type="GO" id="GO:0003700">
    <property type="term" value="F:DNA-binding transcription factor activity"/>
    <property type="evidence" value="ECO:0007669"/>
    <property type="project" value="InterPro"/>
</dbReference>
<comment type="caution">
    <text evidence="14">The sequence shown here is derived from an EMBL/GenBank/DDBJ whole genome shotgun (WGS) entry which is preliminary data.</text>
</comment>
<feature type="transmembrane region" description="Helical" evidence="10">
    <location>
        <begin position="329"/>
        <end position="350"/>
    </location>
</feature>
<evidence type="ECO:0000256" key="6">
    <source>
        <dbReference type="ARBA" id="ARBA00022840"/>
    </source>
</evidence>
<protein>
    <recommendedName>
        <fullName evidence="16">HTH marR-type domain-containing protein</fullName>
    </recommendedName>
</protein>
<feature type="transmembrane region" description="Helical" evidence="10">
    <location>
        <begin position="664"/>
        <end position="686"/>
    </location>
</feature>
<reference evidence="14" key="1">
    <citation type="journal article" date="2015" name="Genom Data">
        <title>Draft genome sequences of Phytophthora kernoviae and Phytophthora ramorum lineage EU2 from Scotland.</title>
        <authorList>
            <person name="Sambles C."/>
            <person name="Schlenzig A."/>
            <person name="O'Neill P."/>
            <person name="Grant M."/>
            <person name="Studholme D.J."/>
        </authorList>
    </citation>
    <scope>NUCLEOTIDE SEQUENCE</scope>
    <source>
        <strain evidence="14">00238/432</strain>
    </source>
</reference>
<dbReference type="InterPro" id="IPR036388">
    <property type="entry name" value="WH-like_DNA-bd_sf"/>
</dbReference>
<dbReference type="PROSITE" id="PS50995">
    <property type="entry name" value="HTH_MARR_2"/>
    <property type="match status" value="1"/>
</dbReference>
<evidence type="ECO:0000256" key="10">
    <source>
        <dbReference type="SAM" id="Phobius"/>
    </source>
</evidence>
<evidence type="ECO:0000256" key="9">
    <source>
        <dbReference type="ARBA" id="ARBA00024363"/>
    </source>
</evidence>
<keyword evidence="7 10" id="KW-1133">Transmembrane helix</keyword>
<dbReference type="InterPro" id="IPR011527">
    <property type="entry name" value="ABC1_TM_dom"/>
</dbReference>
<dbReference type="SUPFAM" id="SSF46785">
    <property type="entry name" value="Winged helix' DNA-binding domain"/>
    <property type="match status" value="1"/>
</dbReference>
<evidence type="ECO:0000259" key="11">
    <source>
        <dbReference type="PROSITE" id="PS50893"/>
    </source>
</evidence>
<dbReference type="FunFam" id="3.40.50.300:FF:000287">
    <property type="entry name" value="Multidrug ABC transporter ATP-binding protein"/>
    <property type="match status" value="1"/>
</dbReference>
<feature type="transmembrane region" description="Helical" evidence="10">
    <location>
        <begin position="806"/>
        <end position="823"/>
    </location>
</feature>
<evidence type="ECO:0000256" key="2">
    <source>
        <dbReference type="ARBA" id="ARBA00022448"/>
    </source>
</evidence>
<dbReference type="AlphaFoldDB" id="A0A8J4SM56"/>
<dbReference type="PROSITE" id="PS50893">
    <property type="entry name" value="ABC_TRANSPORTER_2"/>
    <property type="match status" value="2"/>
</dbReference>
<comment type="subcellular location">
    <subcellularLocation>
        <location evidence="1">Cell membrane</location>
        <topology evidence="1">Multi-pass membrane protein</topology>
    </subcellularLocation>
</comment>
<dbReference type="Proteomes" id="UP000702964">
    <property type="component" value="Unassembled WGS sequence"/>
</dbReference>
<feature type="domain" description="ABC transporter" evidence="11">
    <location>
        <begin position="980"/>
        <end position="1214"/>
    </location>
</feature>
<dbReference type="Pfam" id="PF00005">
    <property type="entry name" value="ABC_tran"/>
    <property type="match status" value="2"/>
</dbReference>
<feature type="transmembrane region" description="Helical" evidence="10">
    <location>
        <begin position="706"/>
        <end position="729"/>
    </location>
</feature>
<dbReference type="CDD" id="cd18547">
    <property type="entry name" value="ABC_6TM_Tm288_like"/>
    <property type="match status" value="1"/>
</dbReference>
<dbReference type="InterPro" id="IPR036640">
    <property type="entry name" value="ABC1_TM_sf"/>
</dbReference>
<keyword evidence="8 10" id="KW-0472">Membrane</keyword>
<dbReference type="InterPro" id="IPR039421">
    <property type="entry name" value="Type_1_exporter"/>
</dbReference>
<dbReference type="Pfam" id="PF01047">
    <property type="entry name" value="MarR"/>
    <property type="match status" value="1"/>
</dbReference>
<dbReference type="FunFam" id="3.40.50.300:FF:000221">
    <property type="entry name" value="Multidrug ABC transporter ATP-binding protein"/>
    <property type="match status" value="1"/>
</dbReference>
<evidence type="ECO:0000313" key="15">
    <source>
        <dbReference type="Proteomes" id="UP000702964"/>
    </source>
</evidence>
<dbReference type="SMART" id="SM00347">
    <property type="entry name" value="HTH_MARR"/>
    <property type="match status" value="1"/>
</dbReference>
<accession>A0A8J4SM56</accession>
<dbReference type="SMART" id="SM00382">
    <property type="entry name" value="AAA"/>
    <property type="match status" value="2"/>
</dbReference>
<proteinExistence type="inferred from homology"/>
<dbReference type="SUPFAM" id="SSF90123">
    <property type="entry name" value="ABC transporter transmembrane region"/>
    <property type="match status" value="2"/>
</dbReference>
<dbReference type="GO" id="GO:0005886">
    <property type="term" value="C:plasma membrane"/>
    <property type="evidence" value="ECO:0007669"/>
    <property type="project" value="UniProtKB-SubCell"/>
</dbReference>
<dbReference type="InterPro" id="IPR017871">
    <property type="entry name" value="ABC_transporter-like_CS"/>
</dbReference>
<organism evidence="14 15">
    <name type="scientific">Phytophthora kernoviae 00238/432</name>
    <dbReference type="NCBI Taxonomy" id="1284355"/>
    <lineage>
        <taxon>Eukaryota</taxon>
        <taxon>Sar</taxon>
        <taxon>Stramenopiles</taxon>
        <taxon>Oomycota</taxon>
        <taxon>Peronosporomycetes</taxon>
        <taxon>Peronosporales</taxon>
        <taxon>Peronosporaceae</taxon>
        <taxon>Phytophthora</taxon>
    </lineage>
</organism>
<keyword evidence="3" id="KW-1003">Cell membrane</keyword>
<dbReference type="InterPro" id="IPR003439">
    <property type="entry name" value="ABC_transporter-like_ATP-bd"/>
</dbReference>
<feature type="domain" description="ABC transmembrane type-1" evidence="12">
    <location>
        <begin position="667"/>
        <end position="947"/>
    </location>
</feature>
<dbReference type="GO" id="GO:0016887">
    <property type="term" value="F:ATP hydrolysis activity"/>
    <property type="evidence" value="ECO:0007669"/>
    <property type="project" value="InterPro"/>
</dbReference>
<dbReference type="CDD" id="cd18548">
    <property type="entry name" value="ABC_6TM_Tm287_like"/>
    <property type="match status" value="1"/>
</dbReference>
<dbReference type="PANTHER" id="PTHR43394">
    <property type="entry name" value="ATP-DEPENDENT PERMEASE MDL1, MITOCHONDRIAL"/>
    <property type="match status" value="1"/>
</dbReference>
<dbReference type="FunFam" id="1.20.1560.10:FF:000011">
    <property type="entry name" value="Multidrug ABC transporter ATP-binding protein"/>
    <property type="match status" value="1"/>
</dbReference>
<evidence type="ECO:0000313" key="14">
    <source>
        <dbReference type="EMBL" id="KAF4323862.1"/>
    </source>
</evidence>
<dbReference type="Gene3D" id="3.40.50.300">
    <property type="entry name" value="P-loop containing nucleotide triphosphate hydrolases"/>
    <property type="match status" value="2"/>
</dbReference>
<feature type="domain" description="ABC transporter" evidence="11">
    <location>
        <begin position="417"/>
        <end position="650"/>
    </location>
</feature>
<dbReference type="InterPro" id="IPR036390">
    <property type="entry name" value="WH_DNA-bd_sf"/>
</dbReference>
<evidence type="ECO:0000256" key="5">
    <source>
        <dbReference type="ARBA" id="ARBA00022741"/>
    </source>
</evidence>
<feature type="transmembrane region" description="Helical" evidence="10">
    <location>
        <begin position="362"/>
        <end position="383"/>
    </location>
</feature>
<evidence type="ECO:0000259" key="13">
    <source>
        <dbReference type="PROSITE" id="PS50995"/>
    </source>
</evidence>
<gene>
    <name evidence="14" type="ORF">G195_001832</name>
</gene>
<comment type="similarity">
    <text evidence="9">Belongs to the ABC transporter superfamily. ABCB family. Heavy Metal importer (TC 3.A.1.210) subfamily.</text>
</comment>
<sequence length="1217" mass="134835">MGQLSELVKLQRYKVHEKLVNHPELYPGQPPLLFQLEREDGQTQKQLAEQLRRAPATVTVMLKRMESSGFVRREADPKDLRSLRVYLTDQGRDALKELREVFQELDRQAQKDFTPEESQLMSALAQRMSAAILAPLLMVLEVAMDLLQPKLMSSIVDDGCTLFSSKAAVGYGTDLRQELFDHIQKFSFRNLDTFQEGSLITRLTSDITQMQTFVQMLLRMFIRSPMLIIGSIIMAFTISVKLALILILSVPILFIILYILISASYPLFASVQNKLDKVNAVLQENLAGIRVVKAFARARQEKKRFQQANEDYTHTAVKAWRIVSLNAPVLSLMLNATIVAVLWFGGFQVVGGDIAAGDLIAFINYVTVVLSSLTSIGMMMMSFSRAKVSAARINEVLHTQPDIQSGHDVSRKGAGQVEFRDVYFRYDGEHTLSGITLTAKPGEKVALLGSTGSGKTSLVQLIPRLYDASQGEVLVNGVNVRNWDLQDLRSRVSIVLQESILFSGSIRDNICFGRPDATEAELRVAAQAAAADDFIMNLKDGYDTELGQRGVNLSGGQKQRISIARALLMQPEVLILDDSTSAVDLRTEASIQKALHSLMKNSTTFLIAQRISSVKDADCIYTVIPPIGRPGPPGRGPVPKVRAKNARHAIIRVWSYMGRHRKGVISALVLTALGTLLNLAGPYLLGRAVNEHIVPKITDGLLKDCMLLLTVYVLGSLMMWAQSYVMIGVSQLTVKDLRHALFSRLQQLPIHFFDKNQSGDLMSRATNDIDNVSTTLNQSVTQLMSSAILLVGSLSIMFALDVRLTLLSLVTVPLITIATRLIASRTRKHFTAQQKLLGELNGYAQETIAGQKVVAAYNRQEQAHKHFQNLNEKLRTSSTQAQSVSGLVGPTMNVMNNIGFAILAAVGGWMAYHDLTSIGLIVSFLAYSRQIERPINDLANQYNLIQAAIAGAERVFHIMDTPSEYVEEQKKQLEQIQGKVVFEEVSFGYSPEREILKKVSFTAKPGEMIALVGPTGAGKTTIINLLPRFYEITGGRITIDGCDISELEKDQLRRELGIVLQDAYLFSGTIRDNIAYGKPDATDEQIQQAAKLANAHSFIRKLSQGYDTPIISGGSNLSQGQRQLLTIARAILADPAILILDEATSSIDTRTEMQIQEAMRTLMKDRTSFVIAHRLSTIREADQILVIDDGKIAERGSHDELMQQQGFYYQLHQGQLS</sequence>
<evidence type="ECO:0000256" key="4">
    <source>
        <dbReference type="ARBA" id="ARBA00022692"/>
    </source>
</evidence>
<keyword evidence="2" id="KW-0813">Transport</keyword>
<evidence type="ECO:0000256" key="3">
    <source>
        <dbReference type="ARBA" id="ARBA00022475"/>
    </source>
</evidence>
<keyword evidence="6" id="KW-0067">ATP-binding</keyword>
<dbReference type="InterPro" id="IPR027417">
    <property type="entry name" value="P-loop_NTPase"/>
</dbReference>
<evidence type="ECO:0000259" key="12">
    <source>
        <dbReference type="PROSITE" id="PS50929"/>
    </source>
</evidence>
<evidence type="ECO:0008006" key="16">
    <source>
        <dbReference type="Google" id="ProtNLM"/>
    </source>
</evidence>
<dbReference type="Pfam" id="PF00664">
    <property type="entry name" value="ABC_membrane"/>
    <property type="match status" value="2"/>
</dbReference>